<comment type="caution">
    <text evidence="1">The sequence shown here is derived from an EMBL/GenBank/DDBJ whole genome shotgun (WGS) entry which is preliminary data.</text>
</comment>
<sequence>MSLLQEQVGNEAKDDELSEITNRNEVLQKIEDISQRLKFCMYKKKCRCKTILENYCEHSRVSQDLAVEDETSLKQQIMMLQKQVELLTKYQDIDNKYVSKIEESAPYAVPILNERPYVGQATIVNDLHLEKFDQNATTLALESLNRFRNIFDRNRDNFPRWRRNFWLGKTHTNYRIVFVYSTYYRNACQLKFKR</sequence>
<keyword evidence="2" id="KW-1185">Reference proteome</keyword>
<gene>
    <name evidence="1" type="ORF">RFI_20204</name>
</gene>
<accession>X6MTE8</accession>
<dbReference type="EMBL" id="ASPP01017236">
    <property type="protein sequence ID" value="ETO17129.1"/>
    <property type="molecule type" value="Genomic_DNA"/>
</dbReference>
<reference evidence="1 2" key="1">
    <citation type="journal article" date="2013" name="Curr. Biol.">
        <title>The Genome of the Foraminiferan Reticulomyxa filosa.</title>
        <authorList>
            <person name="Glockner G."/>
            <person name="Hulsmann N."/>
            <person name="Schleicher M."/>
            <person name="Noegel A.A."/>
            <person name="Eichinger L."/>
            <person name="Gallinger C."/>
            <person name="Pawlowski J."/>
            <person name="Sierra R."/>
            <person name="Euteneuer U."/>
            <person name="Pillet L."/>
            <person name="Moustafa A."/>
            <person name="Platzer M."/>
            <person name="Groth M."/>
            <person name="Szafranski K."/>
            <person name="Schliwa M."/>
        </authorList>
    </citation>
    <scope>NUCLEOTIDE SEQUENCE [LARGE SCALE GENOMIC DNA]</scope>
</reference>
<evidence type="ECO:0000313" key="2">
    <source>
        <dbReference type="Proteomes" id="UP000023152"/>
    </source>
</evidence>
<dbReference type="AlphaFoldDB" id="X6MTE8"/>
<dbReference type="Proteomes" id="UP000023152">
    <property type="component" value="Unassembled WGS sequence"/>
</dbReference>
<name>X6MTE8_RETFI</name>
<protein>
    <submittedName>
        <fullName evidence="1">Uncharacterized protein</fullName>
    </submittedName>
</protein>
<proteinExistence type="predicted"/>
<organism evidence="1 2">
    <name type="scientific">Reticulomyxa filosa</name>
    <dbReference type="NCBI Taxonomy" id="46433"/>
    <lineage>
        <taxon>Eukaryota</taxon>
        <taxon>Sar</taxon>
        <taxon>Rhizaria</taxon>
        <taxon>Retaria</taxon>
        <taxon>Foraminifera</taxon>
        <taxon>Monothalamids</taxon>
        <taxon>Reticulomyxidae</taxon>
        <taxon>Reticulomyxa</taxon>
    </lineage>
</organism>
<evidence type="ECO:0000313" key="1">
    <source>
        <dbReference type="EMBL" id="ETO17129.1"/>
    </source>
</evidence>